<dbReference type="EC" id="1.3.1.71" evidence="16"/>
<reference evidence="19" key="1">
    <citation type="submission" date="2021-09" db="EMBL/GenBank/DDBJ databases">
        <authorList>
            <consortium name="AG Swart"/>
            <person name="Singh M."/>
            <person name="Singh A."/>
            <person name="Seah K."/>
            <person name="Emmerich C."/>
        </authorList>
    </citation>
    <scope>NUCLEOTIDE SEQUENCE</scope>
    <source>
        <strain evidence="19">ATCC30299</strain>
    </source>
</reference>
<keyword evidence="13" id="KW-1207">Sterol metabolism</keyword>
<evidence type="ECO:0000256" key="8">
    <source>
        <dbReference type="ARBA" id="ARBA00022989"/>
    </source>
</evidence>
<evidence type="ECO:0000313" key="19">
    <source>
        <dbReference type="EMBL" id="CAG9315815.1"/>
    </source>
</evidence>
<evidence type="ECO:0000256" key="4">
    <source>
        <dbReference type="ARBA" id="ARBA00022692"/>
    </source>
</evidence>
<dbReference type="GO" id="GO:0006696">
    <property type="term" value="P:ergosterol biosynthetic process"/>
    <property type="evidence" value="ECO:0007669"/>
    <property type="project" value="TreeGrafter"/>
</dbReference>
<dbReference type="GO" id="GO:0005789">
    <property type="term" value="C:endoplasmic reticulum membrane"/>
    <property type="evidence" value="ECO:0007669"/>
    <property type="project" value="UniProtKB-SubCell"/>
</dbReference>
<dbReference type="FunFam" id="1.20.120.1630:FF:000003">
    <property type="entry name" value="C-24(28) sterol reductase"/>
    <property type="match status" value="1"/>
</dbReference>
<feature type="transmembrane region" description="Helical" evidence="18">
    <location>
        <begin position="269"/>
        <end position="293"/>
    </location>
</feature>
<comment type="pathway">
    <text evidence="15">Steroid metabolism; ergosterol biosynthesis.</text>
</comment>
<evidence type="ECO:0000256" key="10">
    <source>
        <dbReference type="ARBA" id="ARBA00023011"/>
    </source>
</evidence>
<comment type="caution">
    <text evidence="19">The sequence shown here is derived from an EMBL/GenBank/DDBJ whole genome shotgun (WGS) entry which is preliminary data.</text>
</comment>
<evidence type="ECO:0000256" key="9">
    <source>
        <dbReference type="ARBA" id="ARBA00023002"/>
    </source>
</evidence>
<feature type="transmembrane region" description="Helical" evidence="18">
    <location>
        <begin position="20"/>
        <end position="38"/>
    </location>
</feature>
<evidence type="ECO:0000256" key="15">
    <source>
        <dbReference type="ARBA" id="ARBA00029435"/>
    </source>
</evidence>
<keyword evidence="9" id="KW-0560">Oxidoreductase</keyword>
<evidence type="ECO:0000256" key="11">
    <source>
        <dbReference type="ARBA" id="ARBA00023098"/>
    </source>
</evidence>
<feature type="transmembrane region" description="Helical" evidence="18">
    <location>
        <begin position="151"/>
        <end position="172"/>
    </location>
</feature>
<evidence type="ECO:0000256" key="16">
    <source>
        <dbReference type="ARBA" id="ARBA00038892"/>
    </source>
</evidence>
<evidence type="ECO:0000256" key="5">
    <source>
        <dbReference type="ARBA" id="ARBA00022824"/>
    </source>
</evidence>
<evidence type="ECO:0000256" key="12">
    <source>
        <dbReference type="ARBA" id="ARBA00023136"/>
    </source>
</evidence>
<dbReference type="EMBL" id="CAJZBQ010000014">
    <property type="protein sequence ID" value="CAG9315815.1"/>
    <property type="molecule type" value="Genomic_DNA"/>
</dbReference>
<evidence type="ECO:0000256" key="14">
    <source>
        <dbReference type="ARBA" id="ARBA00023221"/>
    </source>
</evidence>
<dbReference type="PANTHER" id="PTHR21257">
    <property type="entry name" value="DELTA(14)-STEROL REDUCTASE"/>
    <property type="match status" value="1"/>
</dbReference>
<dbReference type="Pfam" id="PF01222">
    <property type="entry name" value="ERG4_ERG24"/>
    <property type="match status" value="1"/>
</dbReference>
<keyword evidence="3" id="KW-0444">Lipid biosynthesis</keyword>
<keyword evidence="11" id="KW-0443">Lipid metabolism</keyword>
<keyword evidence="5" id="KW-0256">Endoplasmic reticulum</keyword>
<evidence type="ECO:0000256" key="6">
    <source>
        <dbReference type="ARBA" id="ARBA00022857"/>
    </source>
</evidence>
<feature type="transmembrane region" description="Helical" evidence="18">
    <location>
        <begin position="121"/>
        <end position="139"/>
    </location>
</feature>
<dbReference type="GO" id="GO:0000246">
    <property type="term" value="F:Delta24(24-1) sterol reductase activity"/>
    <property type="evidence" value="ECO:0007669"/>
    <property type="project" value="UniProtKB-EC"/>
</dbReference>
<feature type="transmembrane region" description="Helical" evidence="18">
    <location>
        <begin position="204"/>
        <end position="223"/>
    </location>
</feature>
<dbReference type="PROSITE" id="PS01017">
    <property type="entry name" value="STEROL_REDUCT_1"/>
    <property type="match status" value="1"/>
</dbReference>
<dbReference type="Gene3D" id="1.20.120.1630">
    <property type="match status" value="1"/>
</dbReference>
<keyword evidence="7" id="KW-0752">Steroid biosynthesis</keyword>
<proteinExistence type="inferred from homology"/>
<evidence type="ECO:0000256" key="2">
    <source>
        <dbReference type="ARBA" id="ARBA00005402"/>
    </source>
</evidence>
<feature type="transmembrane region" description="Helical" evidence="18">
    <location>
        <begin position="229"/>
        <end position="248"/>
    </location>
</feature>
<evidence type="ECO:0000256" key="7">
    <source>
        <dbReference type="ARBA" id="ARBA00022955"/>
    </source>
</evidence>
<keyword evidence="20" id="KW-1185">Reference proteome</keyword>
<evidence type="ECO:0000256" key="18">
    <source>
        <dbReference type="SAM" id="Phobius"/>
    </source>
</evidence>
<keyword evidence="14" id="KW-0753">Steroid metabolism</keyword>
<keyword evidence="10" id="KW-0756">Sterol biosynthesis</keyword>
<protein>
    <recommendedName>
        <fullName evidence="16">Delta(24(24(1)))-sterol reductase</fullName>
        <ecNumber evidence="16">1.3.1.71</ecNumber>
    </recommendedName>
</protein>
<dbReference type="AlphaFoldDB" id="A0AAU9IM20"/>
<dbReference type="InterPro" id="IPR018083">
    <property type="entry name" value="Sterol_reductase_CS"/>
</dbReference>
<feature type="transmembrane region" description="Helical" evidence="18">
    <location>
        <begin position="78"/>
        <end position="100"/>
    </location>
</feature>
<comment type="similarity">
    <text evidence="2">Belongs to the ERG4/ERG24 family.</text>
</comment>
<dbReference type="InterPro" id="IPR001171">
    <property type="entry name" value="ERG24_DHCR-like"/>
</dbReference>
<keyword evidence="12 18" id="KW-0472">Membrane</keyword>
<evidence type="ECO:0000256" key="13">
    <source>
        <dbReference type="ARBA" id="ARBA00023166"/>
    </source>
</evidence>
<gene>
    <name evidence="19" type="ORF">BSTOLATCC_MIC14562</name>
</gene>
<accession>A0AAU9IM20</accession>
<sequence length="445" mass="51718">MQNKIVDTDKSQVKEFGGPVGTFVLFLWSHYIMLYFWLSLEFYDGGFFYPSSFQEIPSFFTTHVGKIISHGLPTCESITILSVFLIIETLFAIYMPGPVVKGLPVPSENNIQHTYYCNAYSSWYTTLALLAILNITGLFPLSRIVELHGPLMVTSMIFSNILAIIIHMTAILKGKQIRMSGNHFYDFFMGAWLNPRIGNFDLKLWAEIRISWMQLFIITLSAAVKHYELTGGVSGSMLLILLAHFLYSNACMKGEECVVTTWDIFYEKWGWMLIYWNIAGVPYVYCFQSLYILKNNPHVPAPLLLIFCVALLGAYYIWDTAQAQKNRFRMKLRGTYTPRNTFPQLPWGTLENPKYLDTEAGDKLLIDGWWKYARKIHYTADIVMAFVWGLSCGFRGILPYFYPFFFFGMIIHRYSRDIVRCRRKYKKDWDKYLEIVKYAFIPGII</sequence>
<organism evidence="19 20">
    <name type="scientific">Blepharisma stoltei</name>
    <dbReference type="NCBI Taxonomy" id="1481888"/>
    <lineage>
        <taxon>Eukaryota</taxon>
        <taxon>Sar</taxon>
        <taxon>Alveolata</taxon>
        <taxon>Ciliophora</taxon>
        <taxon>Postciliodesmatophora</taxon>
        <taxon>Heterotrichea</taxon>
        <taxon>Heterotrichida</taxon>
        <taxon>Blepharismidae</taxon>
        <taxon>Blepharisma</taxon>
    </lineage>
</organism>
<comment type="catalytic activity">
    <reaction evidence="17">
        <text>ergosterol + NADP(+) = ergosta-5,7,22,24(28)-tetraen-3beta-ol + NADPH + H(+)</text>
        <dbReference type="Rhea" id="RHEA:18501"/>
        <dbReference type="ChEBI" id="CHEBI:15378"/>
        <dbReference type="ChEBI" id="CHEBI:16933"/>
        <dbReference type="ChEBI" id="CHEBI:18249"/>
        <dbReference type="ChEBI" id="CHEBI:57783"/>
        <dbReference type="ChEBI" id="CHEBI:58349"/>
        <dbReference type="EC" id="1.3.1.71"/>
    </reaction>
    <physiologicalReaction direction="right-to-left" evidence="17">
        <dbReference type="Rhea" id="RHEA:18503"/>
    </physiologicalReaction>
</comment>
<keyword evidence="8 18" id="KW-1133">Transmembrane helix</keyword>
<keyword evidence="6" id="KW-0521">NADP</keyword>
<evidence type="ECO:0000256" key="17">
    <source>
        <dbReference type="ARBA" id="ARBA00048918"/>
    </source>
</evidence>
<evidence type="ECO:0000313" key="20">
    <source>
        <dbReference type="Proteomes" id="UP001162131"/>
    </source>
</evidence>
<dbReference type="PANTHER" id="PTHR21257:SF31">
    <property type="entry name" value="DELTA(24(24(1)))-STEROL REDUCTASE ERG4"/>
    <property type="match status" value="1"/>
</dbReference>
<comment type="subcellular location">
    <subcellularLocation>
        <location evidence="1">Endoplasmic reticulum membrane</location>
        <topology evidence="1">Multi-pass membrane protein</topology>
    </subcellularLocation>
</comment>
<dbReference type="Proteomes" id="UP001162131">
    <property type="component" value="Unassembled WGS sequence"/>
</dbReference>
<evidence type="ECO:0000256" key="3">
    <source>
        <dbReference type="ARBA" id="ARBA00022516"/>
    </source>
</evidence>
<evidence type="ECO:0000256" key="1">
    <source>
        <dbReference type="ARBA" id="ARBA00004477"/>
    </source>
</evidence>
<dbReference type="PROSITE" id="PS01018">
    <property type="entry name" value="STEROL_REDUCT_2"/>
    <property type="match status" value="1"/>
</dbReference>
<feature type="transmembrane region" description="Helical" evidence="18">
    <location>
        <begin position="299"/>
        <end position="318"/>
    </location>
</feature>
<keyword evidence="4 18" id="KW-0812">Transmembrane</keyword>
<name>A0AAU9IM20_9CILI</name>